<gene>
    <name evidence="1" type="ORF">QBC41DRAFT_229040</name>
</gene>
<evidence type="ECO:0008006" key="3">
    <source>
        <dbReference type="Google" id="ProtNLM"/>
    </source>
</evidence>
<dbReference type="PANTHER" id="PTHR40780">
    <property type="entry name" value="DUF3669 DOMAIN-CONTAINING PROTEIN"/>
    <property type="match status" value="1"/>
</dbReference>
<sequence>METTSDVSLNPGTIHTTHSSYYTRSKSTTTTLFSPDHSHSEPLIQIGLGLQGAIFEHIALPGQAIKKEHPHNAVLPTNLLNEVGIHHEVWKAFQQWNHLVTVKVPIILSSSDNLGARWADKLSLFPPGYQAPSRIITMERILPLTKEARRALVLNKQENKHCLVRTYLGRGKGRAKPRMDEHGQVSLRNFPLYLEGLREMGVDVVRLAEEMGRAVAVMHWGAGVDGDDVEFVLGTEQVEGVYQEFRGAMVMGDNRDFIPSCLDEENKGVWEGFRRGYVAAGKTVLKERGLEDRYDVEVFMRSYEEYAGDFL</sequence>
<organism evidence="1 2">
    <name type="scientific">Cercophora samala</name>
    <dbReference type="NCBI Taxonomy" id="330535"/>
    <lineage>
        <taxon>Eukaryota</taxon>
        <taxon>Fungi</taxon>
        <taxon>Dikarya</taxon>
        <taxon>Ascomycota</taxon>
        <taxon>Pezizomycotina</taxon>
        <taxon>Sordariomycetes</taxon>
        <taxon>Sordariomycetidae</taxon>
        <taxon>Sordariales</taxon>
        <taxon>Lasiosphaeriaceae</taxon>
        <taxon>Cercophora</taxon>
    </lineage>
</organism>
<name>A0AA39ZA90_9PEZI</name>
<dbReference type="PANTHER" id="PTHR40780:SF2">
    <property type="entry name" value="DUF3669 DOMAIN-CONTAINING PROTEIN"/>
    <property type="match status" value="1"/>
</dbReference>
<evidence type="ECO:0000313" key="2">
    <source>
        <dbReference type="Proteomes" id="UP001174997"/>
    </source>
</evidence>
<comment type="caution">
    <text evidence="1">The sequence shown here is derived from an EMBL/GenBank/DDBJ whole genome shotgun (WGS) entry which is preliminary data.</text>
</comment>
<proteinExistence type="predicted"/>
<accession>A0AA39ZA90</accession>
<evidence type="ECO:0000313" key="1">
    <source>
        <dbReference type="EMBL" id="KAK0667197.1"/>
    </source>
</evidence>
<protein>
    <recommendedName>
        <fullName evidence="3">DUF3669 domain-containing protein</fullName>
    </recommendedName>
</protein>
<reference evidence="1" key="1">
    <citation type="submission" date="2023-06" db="EMBL/GenBank/DDBJ databases">
        <title>Genome-scale phylogeny and comparative genomics of the fungal order Sordariales.</title>
        <authorList>
            <consortium name="Lawrence Berkeley National Laboratory"/>
            <person name="Hensen N."/>
            <person name="Bonometti L."/>
            <person name="Westerberg I."/>
            <person name="Brannstrom I.O."/>
            <person name="Guillou S."/>
            <person name="Cros-Aarteil S."/>
            <person name="Calhoun S."/>
            <person name="Haridas S."/>
            <person name="Kuo A."/>
            <person name="Mondo S."/>
            <person name="Pangilinan J."/>
            <person name="Riley R."/>
            <person name="Labutti K."/>
            <person name="Andreopoulos B."/>
            <person name="Lipzen A."/>
            <person name="Chen C."/>
            <person name="Yanf M."/>
            <person name="Daum C."/>
            <person name="Ng V."/>
            <person name="Clum A."/>
            <person name="Steindorff A."/>
            <person name="Ohm R."/>
            <person name="Martin F."/>
            <person name="Silar P."/>
            <person name="Natvig D."/>
            <person name="Lalanne C."/>
            <person name="Gautier V."/>
            <person name="Ament-Velasquez S.L."/>
            <person name="Kruys A."/>
            <person name="Hutchinson M.I."/>
            <person name="Powell A.J."/>
            <person name="Barry K."/>
            <person name="Miller A.N."/>
            <person name="Grigoriev I.V."/>
            <person name="Debuchy R."/>
            <person name="Gladieux P."/>
            <person name="Thoren M.H."/>
            <person name="Johannesson H."/>
        </authorList>
    </citation>
    <scope>NUCLEOTIDE SEQUENCE</scope>
    <source>
        <strain evidence="1">CBS 307.81</strain>
    </source>
</reference>
<dbReference type="EMBL" id="JAULSY010000076">
    <property type="protein sequence ID" value="KAK0667197.1"/>
    <property type="molecule type" value="Genomic_DNA"/>
</dbReference>
<dbReference type="AlphaFoldDB" id="A0AA39ZA90"/>
<dbReference type="Proteomes" id="UP001174997">
    <property type="component" value="Unassembled WGS sequence"/>
</dbReference>
<keyword evidence="2" id="KW-1185">Reference proteome</keyword>